<comment type="caution">
    <text evidence="3">The sequence shown here is derived from an EMBL/GenBank/DDBJ whole genome shotgun (WGS) entry which is preliminary data.</text>
</comment>
<dbReference type="Proteomes" id="UP000228621">
    <property type="component" value="Unassembled WGS sequence"/>
</dbReference>
<dbReference type="Pfam" id="PF04348">
    <property type="entry name" value="LppC"/>
    <property type="match status" value="1"/>
</dbReference>
<dbReference type="GO" id="GO:0030234">
    <property type="term" value="F:enzyme regulator activity"/>
    <property type="evidence" value="ECO:0007669"/>
    <property type="project" value="TreeGrafter"/>
</dbReference>
<dbReference type="PANTHER" id="PTHR38038:SF1">
    <property type="entry name" value="PENICILLIN-BINDING PROTEIN ACTIVATOR LPOA"/>
    <property type="match status" value="1"/>
</dbReference>
<name>A0A2A5JMC5_PSEO7</name>
<keyword evidence="1" id="KW-0472">Membrane</keyword>
<keyword evidence="3" id="KW-0449">Lipoprotein</keyword>
<dbReference type="CDD" id="cd06339">
    <property type="entry name" value="PBP1_YraM_LppC_lipoprotein-like"/>
    <property type="match status" value="1"/>
</dbReference>
<dbReference type="SUPFAM" id="SSF81901">
    <property type="entry name" value="HCP-like"/>
    <property type="match status" value="1"/>
</dbReference>
<dbReference type="GO" id="GO:0031241">
    <property type="term" value="C:periplasmic side of cell outer membrane"/>
    <property type="evidence" value="ECO:0007669"/>
    <property type="project" value="TreeGrafter"/>
</dbReference>
<accession>A0A2A5JMC5</accession>
<dbReference type="SUPFAM" id="SSF53822">
    <property type="entry name" value="Periplasmic binding protein-like I"/>
    <property type="match status" value="1"/>
</dbReference>
<dbReference type="InterPro" id="IPR007443">
    <property type="entry name" value="LpoA"/>
</dbReference>
<protein>
    <submittedName>
        <fullName evidence="3">LppC family lipoprotein</fullName>
    </submittedName>
</protein>
<dbReference type="AlphaFoldDB" id="A0A2A5JMC5"/>
<evidence type="ECO:0000256" key="1">
    <source>
        <dbReference type="ARBA" id="ARBA00023136"/>
    </source>
</evidence>
<dbReference type="OrthoDB" id="6708821at2"/>
<dbReference type="GO" id="GO:0009252">
    <property type="term" value="P:peptidoglycan biosynthetic process"/>
    <property type="evidence" value="ECO:0007669"/>
    <property type="project" value="TreeGrafter"/>
</dbReference>
<evidence type="ECO:0000313" key="4">
    <source>
        <dbReference type="Proteomes" id="UP000228621"/>
    </source>
</evidence>
<dbReference type="EMBL" id="NKHF01000077">
    <property type="protein sequence ID" value="PCK30602.1"/>
    <property type="molecule type" value="Genomic_DNA"/>
</dbReference>
<feature type="chain" id="PRO_5012743410" evidence="2">
    <location>
        <begin position="21"/>
        <end position="628"/>
    </location>
</feature>
<dbReference type="InterPro" id="IPR028082">
    <property type="entry name" value="Peripla_BP_I"/>
</dbReference>
<dbReference type="RefSeq" id="WP_099643159.1">
    <property type="nucleotide sequence ID" value="NZ_NKHF01000077.1"/>
</dbReference>
<dbReference type="Gene3D" id="3.40.50.2300">
    <property type="match status" value="2"/>
</dbReference>
<dbReference type="PROSITE" id="PS51257">
    <property type="entry name" value="PROKAR_LIPOPROTEIN"/>
    <property type="match status" value="1"/>
</dbReference>
<keyword evidence="4" id="KW-1185">Reference proteome</keyword>
<dbReference type="Gene3D" id="1.25.40.650">
    <property type="match status" value="1"/>
</dbReference>
<proteinExistence type="predicted"/>
<sequence length="628" mass="70475">MQFKKIALLVAILSGLSACSTSTNVTKLPQENKTTKTVSQSDESAAALFTKAQSKEGIAKIQLLYAARDAAISEKNWQLLEQIGLAMEAKASVDHIQNKLYVAFARKELAQYESALTLLKTLAERLNTPEHQAWYEYLLGSIYSSQQLPKKALVAFFKAADIANQHNLEVAGLNNEIWLALQELSSYALERFDTGTVLQRGWVTLAKYQQIYLGSSVQLDQAMNNWRRRFSNHPATALLPKDLQGAVALEPYQVKKLAVLLPQSGQSERLGTALKNGFLAATDNNSVEEVFFIDEMATEQEILAQLAQANVDFVIGPLLKSNVEKLVNSSGFAAYPTLFLNAREDITPSASEQYFFALNPEHEVEQAMKHFLAKGYKKPMLLAPASASGKRLIEHFSQGWQRYSETEPEVGYYTNSKNMADVITELLEVDASKDRTKVIKSLFRQEIKSETRSRRDIDAIYILGDAMETRLLKPYLDVNVSTFADRIPLYASSRSYSKQIDVTDKGDLEGLYFTEQPWMLPGAVNKASVRETYQTLWPEQADLEQRLFAMAYDAVNLVPELRQLAWLSGKSFDGLTGQLSIRGGSDIVRKLSWAQYHNKQIRLVSLDEQPPLPLFMQQEQPEGASLLR</sequence>
<dbReference type="PANTHER" id="PTHR38038">
    <property type="entry name" value="PENICILLIN-BINDING PROTEIN ACTIVATOR LPOA"/>
    <property type="match status" value="1"/>
</dbReference>
<evidence type="ECO:0000313" key="3">
    <source>
        <dbReference type="EMBL" id="PCK30602.1"/>
    </source>
</evidence>
<keyword evidence="2" id="KW-0732">Signal</keyword>
<gene>
    <name evidence="3" type="ORF">CEX98_16645</name>
</gene>
<organism evidence="3 4">
    <name type="scientific">Pseudoalteromonas piscicida</name>
    <dbReference type="NCBI Taxonomy" id="43662"/>
    <lineage>
        <taxon>Bacteria</taxon>
        <taxon>Pseudomonadati</taxon>
        <taxon>Pseudomonadota</taxon>
        <taxon>Gammaproteobacteria</taxon>
        <taxon>Alteromonadales</taxon>
        <taxon>Pseudoalteromonadaceae</taxon>
        <taxon>Pseudoalteromonas</taxon>
    </lineage>
</organism>
<feature type="signal peptide" evidence="2">
    <location>
        <begin position="1"/>
        <end position="20"/>
    </location>
</feature>
<reference evidence="4" key="1">
    <citation type="journal article" date="2019" name="Genome Announc.">
        <title>Draft Genome Sequence of Pseudoalteromonas piscicida Strain 36Y ROTHPW, an Hypersaline Seawater Isolate from the South Coast of Sonora, Mexico.</title>
        <authorList>
            <person name="Sanchez-Diaz R."/>
            <person name="Molina-Garza Z.J."/>
            <person name="Cruz-Suarez L.E."/>
            <person name="Selvin J."/>
            <person name="Kiran G.S."/>
            <person name="Ibarra-Gamez J.C."/>
            <person name="Gomez-Gil B."/>
            <person name="Galaviz-Silva L."/>
        </authorList>
    </citation>
    <scope>NUCLEOTIDE SEQUENCE [LARGE SCALE GENOMIC DNA]</scope>
    <source>
        <strain evidence="4">36Y_RITHPW</strain>
    </source>
</reference>
<evidence type="ECO:0000256" key="2">
    <source>
        <dbReference type="SAM" id="SignalP"/>
    </source>
</evidence>